<keyword evidence="2" id="KW-1185">Reference proteome</keyword>
<dbReference type="EMBL" id="CP021780">
    <property type="protein sequence ID" value="ASA20546.1"/>
    <property type="molecule type" value="Genomic_DNA"/>
</dbReference>
<organism evidence="1 2">
    <name type="scientific">Paenibacillus donghaensis</name>
    <dbReference type="NCBI Taxonomy" id="414771"/>
    <lineage>
        <taxon>Bacteria</taxon>
        <taxon>Bacillati</taxon>
        <taxon>Bacillota</taxon>
        <taxon>Bacilli</taxon>
        <taxon>Bacillales</taxon>
        <taxon>Paenibacillaceae</taxon>
        <taxon>Paenibacillus</taxon>
    </lineage>
</organism>
<protein>
    <recommendedName>
        <fullName evidence="3">Transposase IS204/IS1001/IS1096/IS1165 DDE domain-containing protein</fullName>
    </recommendedName>
</protein>
<proteinExistence type="predicted"/>
<reference evidence="1 2" key="1">
    <citation type="submission" date="2017-06" db="EMBL/GenBank/DDBJ databases">
        <title>Complete genome sequence of Paenibacillus donghaensis KCTC 13049T isolated from East Sea sediment, South Korea.</title>
        <authorList>
            <person name="Jung B.K."/>
            <person name="Hong S.-J."/>
            <person name="Shin J.-H."/>
        </authorList>
    </citation>
    <scope>NUCLEOTIDE SEQUENCE [LARGE SCALE GENOMIC DNA]</scope>
    <source>
        <strain evidence="1 2">KCTC 13049</strain>
    </source>
</reference>
<sequence length="184" mass="21512">MQAIRTATAATVRQSADIHRLPATTLQTKQQKWLAAESDRLQEQAWEDATCSANLVLGVDDFAIRKGHTYNTGIHNLRGQTLLDIIPGRKWRNFERMPVNIRHFCPYVRKPWSWIWLRTTMLGSRNVFRKRFELQIGFLPPEKQLELKELLDYSPLLRQVYDWNRKALAIGTTVHRMQEQQVSG</sequence>
<gene>
    <name evidence="1" type="ORF">B9T62_06855</name>
</gene>
<evidence type="ECO:0000313" key="2">
    <source>
        <dbReference type="Proteomes" id="UP000249890"/>
    </source>
</evidence>
<evidence type="ECO:0008006" key="3">
    <source>
        <dbReference type="Google" id="ProtNLM"/>
    </source>
</evidence>
<dbReference type="KEGG" id="pdh:B9T62_06855"/>
<accession>A0A2Z2K493</accession>
<dbReference type="AlphaFoldDB" id="A0A2Z2K493"/>
<dbReference type="Proteomes" id="UP000249890">
    <property type="component" value="Chromosome"/>
</dbReference>
<name>A0A2Z2K493_9BACL</name>
<evidence type="ECO:0000313" key="1">
    <source>
        <dbReference type="EMBL" id="ASA20546.1"/>
    </source>
</evidence>